<accession>A0A437J4K2</accession>
<feature type="domain" description="PPM-type phosphatase" evidence="1">
    <location>
        <begin position="20"/>
        <end position="227"/>
    </location>
</feature>
<dbReference type="Gene3D" id="3.60.40.10">
    <property type="entry name" value="PPM-type phosphatase domain"/>
    <property type="match status" value="1"/>
</dbReference>
<dbReference type="Pfam" id="PF13672">
    <property type="entry name" value="PP2C_2"/>
    <property type="match status" value="1"/>
</dbReference>
<dbReference type="AlphaFoldDB" id="A0A437J4K2"/>
<dbReference type="InterPro" id="IPR036457">
    <property type="entry name" value="PPM-type-like_dom_sf"/>
</dbReference>
<evidence type="ECO:0000259" key="1">
    <source>
        <dbReference type="Pfam" id="PF13672"/>
    </source>
</evidence>
<dbReference type="RefSeq" id="WP_127691722.1">
    <property type="nucleotide sequence ID" value="NZ_RZUL01000006.1"/>
</dbReference>
<gene>
    <name evidence="2" type="ORF">ENE74_14925</name>
</gene>
<evidence type="ECO:0000313" key="3">
    <source>
        <dbReference type="Proteomes" id="UP000282977"/>
    </source>
</evidence>
<dbReference type="SUPFAM" id="SSF81606">
    <property type="entry name" value="PP2C-like"/>
    <property type="match status" value="1"/>
</dbReference>
<protein>
    <submittedName>
        <fullName evidence="2">Protein phosphatase 2C domain-containing protein</fullName>
    </submittedName>
</protein>
<dbReference type="EMBL" id="RZUL01000006">
    <property type="protein sequence ID" value="RVT39647.1"/>
    <property type="molecule type" value="Genomic_DNA"/>
</dbReference>
<comment type="caution">
    <text evidence="2">The sequence shown here is derived from an EMBL/GenBank/DDBJ whole genome shotgun (WGS) entry which is preliminary data.</text>
</comment>
<evidence type="ECO:0000313" key="2">
    <source>
        <dbReference type="EMBL" id="RVT39647.1"/>
    </source>
</evidence>
<organism evidence="2 3">
    <name type="scientific">Sphingobium algorifonticola</name>
    <dbReference type="NCBI Taxonomy" id="2008318"/>
    <lineage>
        <taxon>Bacteria</taxon>
        <taxon>Pseudomonadati</taxon>
        <taxon>Pseudomonadota</taxon>
        <taxon>Alphaproteobacteria</taxon>
        <taxon>Sphingomonadales</taxon>
        <taxon>Sphingomonadaceae</taxon>
        <taxon>Sphingobium</taxon>
    </lineage>
</organism>
<dbReference type="OrthoDB" id="9805674at2"/>
<dbReference type="Proteomes" id="UP000282977">
    <property type="component" value="Unassembled WGS sequence"/>
</dbReference>
<name>A0A437J4K2_9SPHN</name>
<reference evidence="2 3" key="1">
    <citation type="submission" date="2019-01" db="EMBL/GenBank/DDBJ databases">
        <authorList>
            <person name="Chen W.-M."/>
        </authorList>
    </citation>
    <scope>NUCLEOTIDE SEQUENCE [LARGE SCALE GENOMIC DNA]</scope>
    <source>
        <strain evidence="2 3">TLA-22</strain>
    </source>
</reference>
<keyword evidence="3" id="KW-1185">Reference proteome</keyword>
<dbReference type="InterPro" id="IPR001932">
    <property type="entry name" value="PPM-type_phosphatase-like_dom"/>
</dbReference>
<proteinExistence type="predicted"/>
<sequence>MAGPLPDSACRWRWAAASKTGTSHLKAGTRKQDAYGISLQSESCLCVVVSDGAGSASHGGQGASLVCRSLVQRFRSWFASHECLPDDEQVMAWIDELRDRLALVAQKRGLSRRQFAATLVLLAVQDGELLALQIGDSAMVGRRGGQWEAICWPENGEFASTTYFVTDDPEVRLRTARLDLDYDAFALFSDGIETVALDHLGVQPHARFFDPMIKPVDQAAGAGKLVDLSGALGRYLDGAAICERTDDDKTLILISRA</sequence>